<dbReference type="GO" id="GO:0005524">
    <property type="term" value="F:ATP binding"/>
    <property type="evidence" value="ECO:0007669"/>
    <property type="project" value="UniProtKB-KW"/>
</dbReference>
<comment type="caution">
    <text evidence="11">The sequence shown here is derived from an EMBL/GenBank/DDBJ whole genome shotgun (WGS) entry which is preliminary data.</text>
</comment>
<evidence type="ECO:0000256" key="4">
    <source>
        <dbReference type="ARBA" id="ARBA00023125"/>
    </source>
</evidence>
<dbReference type="PROSITE" id="PS50045">
    <property type="entry name" value="SIGMA54_INTERACT_4"/>
    <property type="match status" value="1"/>
</dbReference>
<dbReference type="Pfam" id="PF25601">
    <property type="entry name" value="AAA_lid_14"/>
    <property type="match status" value="1"/>
</dbReference>
<dbReference type="Pfam" id="PF00072">
    <property type="entry name" value="Response_reg"/>
    <property type="match status" value="1"/>
</dbReference>
<dbReference type="SMART" id="SM00448">
    <property type="entry name" value="REC"/>
    <property type="match status" value="1"/>
</dbReference>
<keyword evidence="2" id="KW-0067">ATP-binding</keyword>
<dbReference type="GO" id="GO:0006355">
    <property type="term" value="P:regulation of DNA-templated transcription"/>
    <property type="evidence" value="ECO:0007669"/>
    <property type="project" value="InterPro"/>
</dbReference>
<gene>
    <name evidence="11" type="ORF">EDD80_10791</name>
</gene>
<dbReference type="SUPFAM" id="SSF52540">
    <property type="entry name" value="P-loop containing nucleoside triphosphate hydrolases"/>
    <property type="match status" value="1"/>
</dbReference>
<dbReference type="GO" id="GO:0043565">
    <property type="term" value="F:sequence-specific DNA binding"/>
    <property type="evidence" value="ECO:0007669"/>
    <property type="project" value="InterPro"/>
</dbReference>
<dbReference type="InterPro" id="IPR002197">
    <property type="entry name" value="HTH_Fis"/>
</dbReference>
<feature type="domain" description="Response regulatory" evidence="10">
    <location>
        <begin position="6"/>
        <end position="125"/>
    </location>
</feature>
<dbReference type="Gene3D" id="1.10.8.60">
    <property type="match status" value="1"/>
</dbReference>
<keyword evidence="5" id="KW-0010">Activator</keyword>
<dbReference type="Gene3D" id="1.10.10.60">
    <property type="entry name" value="Homeodomain-like"/>
    <property type="match status" value="1"/>
</dbReference>
<name>A0A4R3KPF3_9SPHI</name>
<evidence type="ECO:0000313" key="12">
    <source>
        <dbReference type="Proteomes" id="UP000295807"/>
    </source>
</evidence>
<dbReference type="FunFam" id="3.40.50.300:FF:000006">
    <property type="entry name" value="DNA-binding transcriptional regulator NtrC"/>
    <property type="match status" value="1"/>
</dbReference>
<dbReference type="SUPFAM" id="SSF52172">
    <property type="entry name" value="CheY-like"/>
    <property type="match status" value="1"/>
</dbReference>
<dbReference type="SUPFAM" id="SSF46689">
    <property type="entry name" value="Homeodomain-like"/>
    <property type="match status" value="1"/>
</dbReference>
<feature type="compositionally biased region" description="Basic and acidic residues" evidence="8">
    <location>
        <begin position="124"/>
        <end position="145"/>
    </location>
</feature>
<dbReference type="InterPro" id="IPR025944">
    <property type="entry name" value="Sigma_54_int_dom_CS"/>
</dbReference>
<dbReference type="PROSITE" id="PS50110">
    <property type="entry name" value="RESPONSE_REGULATORY"/>
    <property type="match status" value="1"/>
</dbReference>
<dbReference type="Gene3D" id="3.40.50.2300">
    <property type="match status" value="1"/>
</dbReference>
<keyword evidence="7" id="KW-0597">Phosphoprotein</keyword>
<accession>A0A4R3KPF3</accession>
<dbReference type="InterPro" id="IPR001789">
    <property type="entry name" value="Sig_transdc_resp-reg_receiver"/>
</dbReference>
<dbReference type="PANTHER" id="PTHR32071">
    <property type="entry name" value="TRANSCRIPTIONAL REGULATORY PROTEIN"/>
    <property type="match status" value="1"/>
</dbReference>
<dbReference type="InterPro" id="IPR003593">
    <property type="entry name" value="AAA+_ATPase"/>
</dbReference>
<dbReference type="PROSITE" id="PS00676">
    <property type="entry name" value="SIGMA54_INTERACT_2"/>
    <property type="match status" value="1"/>
</dbReference>
<evidence type="ECO:0000259" key="9">
    <source>
        <dbReference type="PROSITE" id="PS50045"/>
    </source>
</evidence>
<dbReference type="Gene3D" id="3.40.50.300">
    <property type="entry name" value="P-loop containing nucleotide triphosphate hydrolases"/>
    <property type="match status" value="1"/>
</dbReference>
<keyword evidence="6" id="KW-0804">Transcription</keyword>
<evidence type="ECO:0000256" key="1">
    <source>
        <dbReference type="ARBA" id="ARBA00022741"/>
    </source>
</evidence>
<dbReference type="InterPro" id="IPR002078">
    <property type="entry name" value="Sigma_54_int"/>
</dbReference>
<dbReference type="OrthoDB" id="9767722at2"/>
<evidence type="ECO:0000259" key="10">
    <source>
        <dbReference type="PROSITE" id="PS50110"/>
    </source>
</evidence>
<dbReference type="SMART" id="SM00382">
    <property type="entry name" value="AAA"/>
    <property type="match status" value="1"/>
</dbReference>
<evidence type="ECO:0000256" key="8">
    <source>
        <dbReference type="SAM" id="MobiDB-lite"/>
    </source>
</evidence>
<keyword evidence="4 11" id="KW-0238">DNA-binding</keyword>
<evidence type="ECO:0000256" key="6">
    <source>
        <dbReference type="ARBA" id="ARBA00023163"/>
    </source>
</evidence>
<evidence type="ECO:0000256" key="2">
    <source>
        <dbReference type="ARBA" id="ARBA00022840"/>
    </source>
</evidence>
<dbReference type="PANTHER" id="PTHR32071:SF113">
    <property type="entry name" value="ALGINATE BIOSYNTHESIS TRANSCRIPTIONAL REGULATORY PROTEIN ALGB"/>
    <property type="match status" value="1"/>
</dbReference>
<dbReference type="PROSITE" id="PS00688">
    <property type="entry name" value="SIGMA54_INTERACT_3"/>
    <property type="match status" value="1"/>
</dbReference>
<keyword evidence="1" id="KW-0547">Nucleotide-binding</keyword>
<dbReference type="Pfam" id="PF02954">
    <property type="entry name" value="HTH_8"/>
    <property type="match status" value="1"/>
</dbReference>
<keyword evidence="12" id="KW-1185">Reference proteome</keyword>
<dbReference type="EMBL" id="SMAD01000007">
    <property type="protein sequence ID" value="TCS86558.1"/>
    <property type="molecule type" value="Genomic_DNA"/>
</dbReference>
<keyword evidence="3" id="KW-0805">Transcription regulation</keyword>
<dbReference type="Proteomes" id="UP000295807">
    <property type="component" value="Unassembled WGS sequence"/>
</dbReference>
<feature type="modified residue" description="4-aspartylphosphate" evidence="7">
    <location>
        <position position="55"/>
    </location>
</feature>
<dbReference type="InterPro" id="IPR058031">
    <property type="entry name" value="AAA_lid_NorR"/>
</dbReference>
<feature type="region of interest" description="Disordered" evidence="8">
    <location>
        <begin position="124"/>
        <end position="148"/>
    </location>
</feature>
<dbReference type="FunFam" id="1.10.8.60:FF:000014">
    <property type="entry name" value="DNA-binding transcriptional regulator NtrC"/>
    <property type="match status" value="1"/>
</dbReference>
<dbReference type="PRINTS" id="PR01590">
    <property type="entry name" value="HTHFIS"/>
</dbReference>
<dbReference type="RefSeq" id="WP_132129568.1">
    <property type="nucleotide sequence ID" value="NZ_CP042432.1"/>
</dbReference>
<evidence type="ECO:0000256" key="3">
    <source>
        <dbReference type="ARBA" id="ARBA00023015"/>
    </source>
</evidence>
<evidence type="ECO:0000256" key="7">
    <source>
        <dbReference type="PROSITE-ProRule" id="PRU00169"/>
    </source>
</evidence>
<dbReference type="AlphaFoldDB" id="A0A4R3KPF3"/>
<protein>
    <submittedName>
        <fullName evidence="11">DNA-binding NtrC family response regulator</fullName>
    </submittedName>
</protein>
<dbReference type="GO" id="GO:0000160">
    <property type="term" value="P:phosphorelay signal transduction system"/>
    <property type="evidence" value="ECO:0007669"/>
    <property type="project" value="InterPro"/>
</dbReference>
<dbReference type="InterPro" id="IPR025943">
    <property type="entry name" value="Sigma_54_int_dom_ATP-bd_2"/>
</dbReference>
<dbReference type="Pfam" id="PF00158">
    <property type="entry name" value="Sigma54_activat"/>
    <property type="match status" value="1"/>
</dbReference>
<dbReference type="CDD" id="cd00009">
    <property type="entry name" value="AAA"/>
    <property type="match status" value="1"/>
</dbReference>
<dbReference type="InterPro" id="IPR011006">
    <property type="entry name" value="CheY-like_superfamily"/>
</dbReference>
<proteinExistence type="predicted"/>
<dbReference type="InterPro" id="IPR027417">
    <property type="entry name" value="P-loop_NTPase"/>
</dbReference>
<organism evidence="11 12">
    <name type="scientific">Anseongella ginsenosidimutans</name>
    <dbReference type="NCBI Taxonomy" id="496056"/>
    <lineage>
        <taxon>Bacteria</taxon>
        <taxon>Pseudomonadati</taxon>
        <taxon>Bacteroidota</taxon>
        <taxon>Sphingobacteriia</taxon>
        <taxon>Sphingobacteriales</taxon>
        <taxon>Sphingobacteriaceae</taxon>
        <taxon>Anseongella</taxon>
    </lineage>
</organism>
<reference evidence="11 12" key="1">
    <citation type="submission" date="2019-03" db="EMBL/GenBank/DDBJ databases">
        <title>Genomic Encyclopedia of Type Strains, Phase IV (KMG-IV): sequencing the most valuable type-strain genomes for metagenomic binning, comparative biology and taxonomic classification.</title>
        <authorList>
            <person name="Goeker M."/>
        </authorList>
    </citation>
    <scope>NUCLEOTIDE SEQUENCE [LARGE SCALE GENOMIC DNA]</scope>
    <source>
        <strain evidence="11 12">DSM 21100</strain>
    </source>
</reference>
<dbReference type="InterPro" id="IPR009057">
    <property type="entry name" value="Homeodomain-like_sf"/>
</dbReference>
<feature type="domain" description="Sigma-54 factor interaction" evidence="9">
    <location>
        <begin position="149"/>
        <end position="378"/>
    </location>
</feature>
<evidence type="ECO:0000256" key="5">
    <source>
        <dbReference type="ARBA" id="ARBA00023159"/>
    </source>
</evidence>
<sequence>MPHTGTILIIDDDWDVLRAAQLLLKRHFAKVEGERNPQQIPYLLNNNQYDVILLDMNFTRDRSSGKEGFLWLDRILDLNPQAVVILFTAYGDVEMAVRAIKAGAADFVLKPWENDKLLATVRSAMKESVPEPKKEEPGPEDKKDLPSPIIGESPLMQALLETAAKIAGTDANVLILGENGTGKDLLARYIHQLSARSNQPFVPADMGAIPETLFESELFGHVKGAFTDARADRKGRFEEADKGTIFLDEISNLSLPAQAKLLNVLQSRVVVPVGSNKQRSLNVRLICASNRDLEKMVDEGSFRQDLLYRINTIEIQLPPLRERREDIVLLAQHFLEQYRDKYKREVRRLSDSLVSQLMRYPWPGNVRELQHAIERAVILAQSDLLQPEHVFKKNSSFSKDADTGFNLEETERELIRKALREFNGSITEAARKLGLSRAALYRRIEKYGI</sequence>
<evidence type="ECO:0000313" key="11">
    <source>
        <dbReference type="EMBL" id="TCS86558.1"/>
    </source>
</evidence>